<dbReference type="Proteomes" id="UP001299220">
    <property type="component" value="Unassembled WGS sequence"/>
</dbReference>
<sequence>MCSAFRSGVLGLFAWIDGENVETDETKTPEYQLLCRIYSLTKPGFPIPAADFSVQAVSRFYESWDKLKSAPKTRGGDAILSVFEQHKDRIVHCASRLSHFASVCRKDTGNFFIGHGKHYIVDWDEVMYAPLERDAWVMCCHAWARELFDNTLREHGIAYKLRPERLAFYCYHMFFFYLDEFMECLSFWDMSKRVQGYLEDGWIEERTLFADTI</sequence>
<dbReference type="SUPFAM" id="SSF56112">
    <property type="entry name" value="Protein kinase-like (PK-like)"/>
    <property type="match status" value="1"/>
</dbReference>
<evidence type="ECO:0000313" key="1">
    <source>
        <dbReference type="EMBL" id="MCF2653252.1"/>
    </source>
</evidence>
<protein>
    <submittedName>
        <fullName evidence="1">Phosphotransferase</fullName>
    </submittedName>
</protein>
<keyword evidence="2" id="KW-1185">Reference proteome</keyword>
<reference evidence="1 2" key="1">
    <citation type="submission" date="2020-12" db="EMBL/GenBank/DDBJ databases">
        <title>Whole genome sequences of gut porcine anaerobes.</title>
        <authorList>
            <person name="Kubasova T."/>
            <person name="Jahodarova E."/>
            <person name="Rychlik I."/>
        </authorList>
    </citation>
    <scope>NUCLEOTIDE SEQUENCE [LARGE SCALE GENOMIC DNA]</scope>
    <source>
        <strain evidence="1 2">An867</strain>
    </source>
</reference>
<name>A0ABS9CT05_9FIRM</name>
<dbReference type="RefSeq" id="WP_235324271.1">
    <property type="nucleotide sequence ID" value="NZ_JAFBIT010000003.1"/>
</dbReference>
<accession>A0ABS9CT05</accession>
<comment type="caution">
    <text evidence="1">The sequence shown here is derived from an EMBL/GenBank/DDBJ whole genome shotgun (WGS) entry which is preliminary data.</text>
</comment>
<dbReference type="EMBL" id="JAFBIT010000003">
    <property type="protein sequence ID" value="MCF2653252.1"/>
    <property type="molecule type" value="Genomic_DNA"/>
</dbReference>
<evidence type="ECO:0000313" key="2">
    <source>
        <dbReference type="Proteomes" id="UP001299220"/>
    </source>
</evidence>
<proteinExistence type="predicted"/>
<organism evidence="1 2">
    <name type="scientific">Anaeromassilibacillus senegalensis</name>
    <dbReference type="NCBI Taxonomy" id="1673717"/>
    <lineage>
        <taxon>Bacteria</taxon>
        <taxon>Bacillati</taxon>
        <taxon>Bacillota</taxon>
        <taxon>Clostridia</taxon>
        <taxon>Eubacteriales</taxon>
        <taxon>Acutalibacteraceae</taxon>
        <taxon>Anaeromassilibacillus</taxon>
    </lineage>
</organism>
<dbReference type="InterPro" id="IPR011009">
    <property type="entry name" value="Kinase-like_dom_sf"/>
</dbReference>
<gene>
    <name evidence="1" type="ORF">JQM67_11630</name>
</gene>